<feature type="non-terminal residue" evidence="2">
    <location>
        <position position="156"/>
    </location>
</feature>
<proteinExistence type="predicted"/>
<dbReference type="Proteomes" id="UP000278609">
    <property type="component" value="Unassembled WGS sequence"/>
</dbReference>
<organism evidence="2 3">
    <name type="scientific">Tannerella forsythia</name>
    <name type="common">Bacteroides forsythus</name>
    <dbReference type="NCBI Taxonomy" id="28112"/>
    <lineage>
        <taxon>Bacteria</taxon>
        <taxon>Pseudomonadati</taxon>
        <taxon>Bacteroidota</taxon>
        <taxon>Bacteroidia</taxon>
        <taxon>Bacteroidales</taxon>
        <taxon>Tannerellaceae</taxon>
        <taxon>Tannerella</taxon>
    </lineage>
</organism>
<evidence type="ECO:0000256" key="1">
    <source>
        <dbReference type="SAM" id="SignalP"/>
    </source>
</evidence>
<dbReference type="RefSeq" id="WP_148091614.1">
    <property type="nucleotide sequence ID" value="NZ_RQYS01000173.1"/>
</dbReference>
<dbReference type="AlphaFoldDB" id="A0A3P1XBK3"/>
<feature type="signal peptide" evidence="1">
    <location>
        <begin position="1"/>
        <end position="25"/>
    </location>
</feature>
<evidence type="ECO:0000313" key="2">
    <source>
        <dbReference type="EMBL" id="RRD55656.1"/>
    </source>
</evidence>
<feature type="chain" id="PRO_5018133303" description="DUF4251 domain-containing protein" evidence="1">
    <location>
        <begin position="26"/>
        <end position="156"/>
    </location>
</feature>
<dbReference type="EMBL" id="RQYS01000173">
    <property type="protein sequence ID" value="RRD55656.1"/>
    <property type="molecule type" value="Genomic_DNA"/>
</dbReference>
<accession>A0A3P1XBK3</accession>
<evidence type="ECO:0000313" key="3">
    <source>
        <dbReference type="Proteomes" id="UP000278609"/>
    </source>
</evidence>
<protein>
    <recommendedName>
        <fullName evidence="4">DUF4251 domain-containing protein</fullName>
    </recommendedName>
</protein>
<gene>
    <name evidence="2" type="ORF">EII40_14320</name>
</gene>
<reference evidence="2 3" key="1">
    <citation type="submission" date="2018-11" db="EMBL/GenBank/DDBJ databases">
        <title>Genomes From Bacteria Associated with the Canine Oral Cavity: a Test Case for Automated Genome-Based Taxonomic Assignment.</title>
        <authorList>
            <person name="Coil D.A."/>
            <person name="Jospin G."/>
            <person name="Darling A.E."/>
            <person name="Wallis C."/>
            <person name="Davis I.J."/>
            <person name="Harris S."/>
            <person name="Eisen J.A."/>
            <person name="Holcombe L.J."/>
            <person name="O'Flynn C."/>
        </authorList>
    </citation>
    <scope>NUCLEOTIDE SEQUENCE [LARGE SCALE GENOMIC DNA]</scope>
    <source>
        <strain evidence="2 3">OH2617_COT-023</strain>
    </source>
</reference>
<comment type="caution">
    <text evidence="2">The sequence shown here is derived from an EMBL/GenBank/DDBJ whole genome shotgun (WGS) entry which is preliminary data.</text>
</comment>
<name>A0A3P1XBK3_TANFO</name>
<evidence type="ECO:0008006" key="4">
    <source>
        <dbReference type="Google" id="ProtNLM"/>
    </source>
</evidence>
<sequence length="156" mass="16912">MSLKKRFSLWAMLAIALAFCQPLKAETYGTTITLDAPREVSINELTSNLFPTTPLRLNRIRVKNGFKFLVNVGEVANFQSLSDVSGGNNLGNGKIEVTSAGSLTFGYETKAPGEAQKSFTVIIDVNYYGVLQYQGSDAPASIDVTLDNQNQTLSVP</sequence>
<keyword evidence="1" id="KW-0732">Signal</keyword>